<name>A0A9Q0Q836_9ROSI</name>
<sequence length="235" mass="27225">MAKVFPQSQRPTLDPFVSSERQTFTIWMKSLLCQTNGCTVFDSGGHVVYRVDNYDKKCRNKVYLMDLRGRVLVTIRRKRLQFFGCWYGYRWDSSANRENPWFQVKKYSRFICMGSFACQVTVGFEKYQVEKLASKTEFRIVGIDGDVIAEVRRKQLSSGITLGDDVLTLVVEPHVDHSLIMAIVTVVRYEKPNSLDSVEATIEGREECMRGSIESIITNCRYYLSLLNRFLFLIC</sequence>
<dbReference type="InterPro" id="IPR038595">
    <property type="entry name" value="LOR_sf"/>
</dbReference>
<dbReference type="Pfam" id="PF04525">
    <property type="entry name" value="LOR"/>
    <property type="match status" value="1"/>
</dbReference>
<evidence type="ECO:0000313" key="2">
    <source>
        <dbReference type="EMBL" id="KAJ6701698.1"/>
    </source>
</evidence>
<organism evidence="2 3">
    <name type="scientific">Salix koriyanagi</name>
    <dbReference type="NCBI Taxonomy" id="2511006"/>
    <lineage>
        <taxon>Eukaryota</taxon>
        <taxon>Viridiplantae</taxon>
        <taxon>Streptophyta</taxon>
        <taxon>Embryophyta</taxon>
        <taxon>Tracheophyta</taxon>
        <taxon>Spermatophyta</taxon>
        <taxon>Magnoliopsida</taxon>
        <taxon>eudicotyledons</taxon>
        <taxon>Gunneridae</taxon>
        <taxon>Pentapetalae</taxon>
        <taxon>rosids</taxon>
        <taxon>fabids</taxon>
        <taxon>Malpighiales</taxon>
        <taxon>Salicaceae</taxon>
        <taxon>Saliceae</taxon>
        <taxon>Salix</taxon>
    </lineage>
</organism>
<dbReference type="InterPro" id="IPR025659">
    <property type="entry name" value="Tubby-like_C"/>
</dbReference>
<dbReference type="AlphaFoldDB" id="A0A9Q0Q836"/>
<keyword evidence="3" id="KW-1185">Reference proteome</keyword>
<dbReference type="EMBL" id="JAPFFM010000016">
    <property type="protein sequence ID" value="KAJ6701698.1"/>
    <property type="molecule type" value="Genomic_DNA"/>
</dbReference>
<comment type="caution">
    <text evidence="2">The sequence shown here is derived from an EMBL/GenBank/DDBJ whole genome shotgun (WGS) entry which is preliminary data.</text>
</comment>
<gene>
    <name evidence="2" type="ORF">OIU74_012967</name>
</gene>
<dbReference type="Proteomes" id="UP001151752">
    <property type="component" value="Chromosome 1"/>
</dbReference>
<dbReference type="PANTHER" id="PTHR31087:SF59">
    <property type="entry name" value="PROTEIN LURP-ONE-RELATED 4"/>
    <property type="match status" value="1"/>
</dbReference>
<reference evidence="2" key="2">
    <citation type="journal article" date="2023" name="Int. J. Mol. Sci.">
        <title>De Novo Assembly and Annotation of 11 Diverse Shrub Willow (Salix) Genomes Reveals Novel Gene Organization in Sex-Linked Regions.</title>
        <authorList>
            <person name="Hyden B."/>
            <person name="Feng K."/>
            <person name="Yates T.B."/>
            <person name="Jawdy S."/>
            <person name="Cereghino C."/>
            <person name="Smart L.B."/>
            <person name="Muchero W."/>
        </authorList>
    </citation>
    <scope>NUCLEOTIDE SEQUENCE</scope>
    <source>
        <tissue evidence="2">Shoot tip</tissue>
    </source>
</reference>
<dbReference type="InterPro" id="IPR007612">
    <property type="entry name" value="LOR"/>
</dbReference>
<reference evidence="2" key="1">
    <citation type="submission" date="2022-11" db="EMBL/GenBank/DDBJ databases">
        <authorList>
            <person name="Hyden B.L."/>
            <person name="Feng K."/>
            <person name="Yates T."/>
            <person name="Jawdy S."/>
            <person name="Smart L.B."/>
            <person name="Muchero W."/>
        </authorList>
    </citation>
    <scope>NUCLEOTIDE SEQUENCE</scope>
    <source>
        <tissue evidence="2">Shoot tip</tissue>
    </source>
</reference>
<comment type="similarity">
    <text evidence="1">Belongs to the LOR family.</text>
</comment>
<evidence type="ECO:0000313" key="3">
    <source>
        <dbReference type="Proteomes" id="UP001151752"/>
    </source>
</evidence>
<dbReference type="Gene3D" id="2.40.160.200">
    <property type="entry name" value="LURP1-related"/>
    <property type="match status" value="1"/>
</dbReference>
<evidence type="ECO:0000256" key="1">
    <source>
        <dbReference type="ARBA" id="ARBA00005437"/>
    </source>
</evidence>
<dbReference type="SUPFAM" id="SSF54518">
    <property type="entry name" value="Tubby C-terminal domain-like"/>
    <property type="match status" value="1"/>
</dbReference>
<proteinExistence type="inferred from homology"/>
<protein>
    <submittedName>
        <fullName evidence="2">PROTEIN LURP-ONE-RELATED 4</fullName>
    </submittedName>
</protein>
<dbReference type="PANTHER" id="PTHR31087">
    <property type="match status" value="1"/>
</dbReference>
<accession>A0A9Q0Q836</accession>